<reference evidence="2 3" key="1">
    <citation type="submission" date="2024-04" db="EMBL/GenBank/DDBJ databases">
        <title>Polymorphospora sp. isolated from Baiyangdian Lake in Xiong'an New Area.</title>
        <authorList>
            <person name="Zhang X."/>
            <person name="Liu J."/>
        </authorList>
    </citation>
    <scope>NUCLEOTIDE SEQUENCE [LARGE SCALE GENOMIC DNA]</scope>
    <source>
        <strain evidence="2 3">2-325</strain>
    </source>
</reference>
<dbReference type="InterPro" id="IPR001279">
    <property type="entry name" value="Metallo-B-lactamas"/>
</dbReference>
<comment type="caution">
    <text evidence="2">The sequence shown here is derived from an EMBL/GenBank/DDBJ whole genome shotgun (WGS) entry which is preliminary data.</text>
</comment>
<accession>A0ABV5D2S6</accession>
<dbReference type="InterPro" id="IPR036866">
    <property type="entry name" value="RibonucZ/Hydroxyglut_hydro"/>
</dbReference>
<feature type="domain" description="Metallo-beta-lactamase" evidence="1">
    <location>
        <begin position="21"/>
        <end position="245"/>
    </location>
</feature>
<dbReference type="InterPro" id="IPR050855">
    <property type="entry name" value="NDM-1-like"/>
</dbReference>
<sequence length="307" mass="32428">MTIAFAEVADRVYVLRHPLLDVNVTLVVGDGAALLVDTLSTAAQAAELAVAARQLTTAPWTIVNTHHHFDHCFGNATLAGDLPVAIYAHEETIVNTHHHFDHCFGNATLAGDLPVAIYAHEETARLLADDAAGVRRRAYEEMLPTEPALAAELAGTAILAPTHPVHLLSTVDVGGRRVDLHHLGRGHTAGDLVAHVPDADVVVAGDLVEQSGPPAFEESYPLEWPETLTALLRLTGEDTLVVPGHGAPVGVDFVHEQHTGLTALAWLIRDGHADGAAAAALAMRSAYGPAVALPAIERGYAELSNRT</sequence>
<evidence type="ECO:0000259" key="1">
    <source>
        <dbReference type="SMART" id="SM00849"/>
    </source>
</evidence>
<gene>
    <name evidence="2" type="ORF">AAFH96_35965</name>
</gene>
<organism evidence="2 3">
    <name type="scientific">Polymorphospora lycopeni</name>
    <dbReference type="NCBI Taxonomy" id="3140240"/>
    <lineage>
        <taxon>Bacteria</taxon>
        <taxon>Bacillati</taxon>
        <taxon>Actinomycetota</taxon>
        <taxon>Actinomycetes</taxon>
        <taxon>Micromonosporales</taxon>
        <taxon>Micromonosporaceae</taxon>
        <taxon>Polymorphospora</taxon>
    </lineage>
</organism>
<dbReference type="EMBL" id="JBCGDC010000246">
    <property type="protein sequence ID" value="MFB6398430.1"/>
    <property type="molecule type" value="Genomic_DNA"/>
</dbReference>
<dbReference type="RefSeq" id="WP_375737200.1">
    <property type="nucleotide sequence ID" value="NZ_JBCGDC010000246.1"/>
</dbReference>
<evidence type="ECO:0000313" key="2">
    <source>
        <dbReference type="EMBL" id="MFB6398430.1"/>
    </source>
</evidence>
<dbReference type="PANTHER" id="PTHR42951:SF4">
    <property type="entry name" value="ACYL-COENZYME A THIOESTERASE MBLAC2"/>
    <property type="match status" value="1"/>
</dbReference>
<dbReference type="Gene3D" id="3.60.15.10">
    <property type="entry name" value="Ribonuclease Z/Hydroxyacylglutathione hydrolase-like"/>
    <property type="match status" value="2"/>
</dbReference>
<dbReference type="SMART" id="SM00849">
    <property type="entry name" value="Lactamase_B"/>
    <property type="match status" value="1"/>
</dbReference>
<evidence type="ECO:0000313" key="3">
    <source>
        <dbReference type="Proteomes" id="UP001582793"/>
    </source>
</evidence>
<proteinExistence type="predicted"/>
<dbReference type="CDD" id="cd16282">
    <property type="entry name" value="metallo-hydrolase-like_MBL-fold"/>
    <property type="match status" value="1"/>
</dbReference>
<dbReference type="Pfam" id="PF00753">
    <property type="entry name" value="Lactamase_B"/>
    <property type="match status" value="1"/>
</dbReference>
<protein>
    <submittedName>
        <fullName evidence="2">MBL fold metallo-hydrolase</fullName>
    </submittedName>
</protein>
<dbReference type="SUPFAM" id="SSF56281">
    <property type="entry name" value="Metallo-hydrolase/oxidoreductase"/>
    <property type="match status" value="2"/>
</dbReference>
<dbReference type="PANTHER" id="PTHR42951">
    <property type="entry name" value="METALLO-BETA-LACTAMASE DOMAIN-CONTAINING"/>
    <property type="match status" value="1"/>
</dbReference>
<keyword evidence="3" id="KW-1185">Reference proteome</keyword>
<dbReference type="Proteomes" id="UP001582793">
    <property type="component" value="Unassembled WGS sequence"/>
</dbReference>
<name>A0ABV5D2S6_9ACTN</name>